<dbReference type="InterPro" id="IPR009057">
    <property type="entry name" value="Homeodomain-like_sf"/>
</dbReference>
<name>A0A2M7EAQ3_9BACT</name>
<dbReference type="PANTHER" id="PTHR35004:SF7">
    <property type="entry name" value="INTEGRASE PROTEIN"/>
    <property type="match status" value="1"/>
</dbReference>
<dbReference type="GO" id="GO:0015074">
    <property type="term" value="P:DNA integration"/>
    <property type="evidence" value="ECO:0007669"/>
    <property type="project" value="InterPro"/>
</dbReference>
<dbReference type="InterPro" id="IPR001584">
    <property type="entry name" value="Integrase_cat-core"/>
</dbReference>
<protein>
    <submittedName>
        <fullName evidence="2">Transposase</fullName>
    </submittedName>
</protein>
<dbReference type="InterPro" id="IPR036388">
    <property type="entry name" value="WH-like_DNA-bd_sf"/>
</dbReference>
<proteinExistence type="predicted"/>
<dbReference type="EMBL" id="PETL01000027">
    <property type="protein sequence ID" value="PIV64765.1"/>
    <property type="molecule type" value="Genomic_DNA"/>
</dbReference>
<dbReference type="Pfam" id="PF13683">
    <property type="entry name" value="rve_3"/>
    <property type="match status" value="1"/>
</dbReference>
<dbReference type="NCBIfam" id="NF033577">
    <property type="entry name" value="transpos_IS481"/>
    <property type="match status" value="1"/>
</dbReference>
<dbReference type="InterPro" id="IPR047656">
    <property type="entry name" value="IS481-like_transpos"/>
</dbReference>
<sequence length="397" mass="45967">MSEKEFLYQMRLKIFEEADKEEITISSLCPKHHVSRKWFYKWKKRRERLGDEGLRSKVRAAPRMPNKVPPETEEQILNFAKEYPTSGPERTEGELKSAGISVGHTGIYNVLKKRGLNTAKSRLEWVRRLSGEVVTADEITRDKEKAKNNHVEANYPGQLIGEDTFYIGCLKGIGRIYHQVACDCFSSFGAAKVYDNKTTDASTDFVENYLVKKFAPVKIERILTDCGTEFTTWHEEAIPNHEFEKICKKLGIKHTTTKVKHPWTNGYVERLNKTLLDEFYSVAFRKKRYESIEELQVDLDNFMDYYNYRRTHQGYKLKRNGYRIPAEAHFSKDLTLKKESSKVPSAFLRKQEEGKVKIPELIRGGKEVQESLNLAYDSVKINGVKEEVLECPLVTTS</sequence>
<evidence type="ECO:0000313" key="2">
    <source>
        <dbReference type="EMBL" id="PIV64765.1"/>
    </source>
</evidence>
<dbReference type="InterPro" id="IPR012337">
    <property type="entry name" value="RNaseH-like_sf"/>
</dbReference>
<dbReference type="InterPro" id="IPR036397">
    <property type="entry name" value="RNaseH_sf"/>
</dbReference>
<dbReference type="Gene3D" id="3.30.420.10">
    <property type="entry name" value="Ribonuclease H-like superfamily/Ribonuclease H"/>
    <property type="match status" value="1"/>
</dbReference>
<accession>A0A2M7EAQ3</accession>
<organism evidence="2 3">
    <name type="scientific">bacterium (Candidatus Ratteibacteria) CG01_land_8_20_14_3_00_40_19</name>
    <dbReference type="NCBI Taxonomy" id="2014290"/>
    <lineage>
        <taxon>Bacteria</taxon>
        <taxon>Candidatus Ratteibacteria</taxon>
    </lineage>
</organism>
<feature type="domain" description="Integrase catalytic" evidence="1">
    <location>
        <begin position="152"/>
        <end position="333"/>
    </location>
</feature>
<dbReference type="Gene3D" id="1.10.10.10">
    <property type="entry name" value="Winged helix-like DNA-binding domain superfamily/Winged helix DNA-binding domain"/>
    <property type="match status" value="1"/>
</dbReference>
<dbReference type="AlphaFoldDB" id="A0A2M7EAQ3"/>
<dbReference type="SUPFAM" id="SSF53098">
    <property type="entry name" value="Ribonuclease H-like"/>
    <property type="match status" value="1"/>
</dbReference>
<evidence type="ECO:0000259" key="1">
    <source>
        <dbReference type="PROSITE" id="PS50994"/>
    </source>
</evidence>
<reference evidence="3" key="1">
    <citation type="submission" date="2017-09" db="EMBL/GenBank/DDBJ databases">
        <title>Depth-based differentiation of microbial function through sediment-hosted aquifers and enrichment of novel symbionts in the deep terrestrial subsurface.</title>
        <authorList>
            <person name="Probst A.J."/>
            <person name="Ladd B."/>
            <person name="Jarett J.K."/>
            <person name="Geller-Mcgrath D.E."/>
            <person name="Sieber C.M.K."/>
            <person name="Emerson J.B."/>
            <person name="Anantharaman K."/>
            <person name="Thomas B.C."/>
            <person name="Malmstrom R."/>
            <person name="Stieglmeier M."/>
            <person name="Klingl A."/>
            <person name="Woyke T."/>
            <person name="Ryan C.M."/>
            <person name="Banfield J.F."/>
        </authorList>
    </citation>
    <scope>NUCLEOTIDE SEQUENCE [LARGE SCALE GENOMIC DNA]</scope>
</reference>
<dbReference type="Proteomes" id="UP000228886">
    <property type="component" value="Unassembled WGS sequence"/>
</dbReference>
<comment type="caution">
    <text evidence="2">The sequence shown here is derived from an EMBL/GenBank/DDBJ whole genome shotgun (WGS) entry which is preliminary data.</text>
</comment>
<gene>
    <name evidence="2" type="ORF">COS11_00475</name>
</gene>
<dbReference type="PANTHER" id="PTHR35004">
    <property type="entry name" value="TRANSPOSASE RV3428C-RELATED"/>
    <property type="match status" value="1"/>
</dbReference>
<dbReference type="GO" id="GO:0003676">
    <property type="term" value="F:nucleic acid binding"/>
    <property type="evidence" value="ECO:0007669"/>
    <property type="project" value="InterPro"/>
</dbReference>
<dbReference type="PROSITE" id="PS50994">
    <property type="entry name" value="INTEGRASE"/>
    <property type="match status" value="1"/>
</dbReference>
<evidence type="ECO:0000313" key="3">
    <source>
        <dbReference type="Proteomes" id="UP000228886"/>
    </source>
</evidence>
<dbReference type="SUPFAM" id="SSF46689">
    <property type="entry name" value="Homeodomain-like"/>
    <property type="match status" value="1"/>
</dbReference>